<proteinExistence type="predicted"/>
<reference evidence="2" key="1">
    <citation type="submission" date="2021-02" db="EMBL/GenBank/DDBJ databases">
        <authorList>
            <person name="Dougan E. K."/>
            <person name="Rhodes N."/>
            <person name="Thang M."/>
            <person name="Chan C."/>
        </authorList>
    </citation>
    <scope>NUCLEOTIDE SEQUENCE</scope>
</reference>
<feature type="region of interest" description="Disordered" evidence="1">
    <location>
        <begin position="38"/>
        <end position="57"/>
    </location>
</feature>
<name>A0A813F6E0_POLGL</name>
<evidence type="ECO:0000313" key="2">
    <source>
        <dbReference type="EMBL" id="CAE8608813.1"/>
    </source>
</evidence>
<dbReference type="AlphaFoldDB" id="A0A813F6E0"/>
<organism evidence="2 3">
    <name type="scientific">Polarella glacialis</name>
    <name type="common">Dinoflagellate</name>
    <dbReference type="NCBI Taxonomy" id="89957"/>
    <lineage>
        <taxon>Eukaryota</taxon>
        <taxon>Sar</taxon>
        <taxon>Alveolata</taxon>
        <taxon>Dinophyceae</taxon>
        <taxon>Suessiales</taxon>
        <taxon>Suessiaceae</taxon>
        <taxon>Polarella</taxon>
    </lineage>
</organism>
<comment type="caution">
    <text evidence="2">The sequence shown here is derived from an EMBL/GenBank/DDBJ whole genome shotgun (WGS) entry which is preliminary data.</text>
</comment>
<dbReference type="EMBL" id="CAJNNV010024024">
    <property type="protein sequence ID" value="CAE8608813.1"/>
    <property type="molecule type" value="Genomic_DNA"/>
</dbReference>
<protein>
    <submittedName>
        <fullName evidence="2">Uncharacterized protein</fullName>
    </submittedName>
</protein>
<keyword evidence="3" id="KW-1185">Reference proteome</keyword>
<dbReference type="Proteomes" id="UP000654075">
    <property type="component" value="Unassembled WGS sequence"/>
</dbReference>
<evidence type="ECO:0000313" key="3">
    <source>
        <dbReference type="Proteomes" id="UP000654075"/>
    </source>
</evidence>
<sequence length="109" mass="12386">MGIHSSQGLLNAAWPPLLARAEADELVTDKALLRMFEDAHDHGVQQPQQQSKSEGKFGISKSVLEQLERSRCRLAALTKLGWQDLPTTKKVHRMRRCKDRRFDSDSDSE</sequence>
<accession>A0A813F6E0</accession>
<evidence type="ECO:0000256" key="1">
    <source>
        <dbReference type="SAM" id="MobiDB-lite"/>
    </source>
</evidence>
<gene>
    <name evidence="2" type="ORF">PGLA1383_LOCUS26653</name>
</gene>